<keyword evidence="3" id="KW-1185">Reference proteome</keyword>
<organism evidence="2 3">
    <name type="scientific">Pristionchus entomophagus</name>
    <dbReference type="NCBI Taxonomy" id="358040"/>
    <lineage>
        <taxon>Eukaryota</taxon>
        <taxon>Metazoa</taxon>
        <taxon>Ecdysozoa</taxon>
        <taxon>Nematoda</taxon>
        <taxon>Chromadorea</taxon>
        <taxon>Rhabditida</taxon>
        <taxon>Rhabditina</taxon>
        <taxon>Diplogasteromorpha</taxon>
        <taxon>Diplogasteroidea</taxon>
        <taxon>Neodiplogasteridae</taxon>
        <taxon>Pristionchus</taxon>
    </lineage>
</organism>
<accession>A0AAV5TAP3</accession>
<gene>
    <name evidence="2" type="ORF">PENTCL1PPCAC_14796</name>
</gene>
<sequence length="103" mass="11803">INSLTVHPLMLLSLWNTKTMSSDIRLGYFLTEICLIAHDWCWNFSLRMYPCTPYSAFYCGGPACRLIDSRPIIMVPIIISTTITANIPCFLFLLMRTHKQANT</sequence>
<keyword evidence="1" id="KW-0812">Transmembrane</keyword>
<protein>
    <recommendedName>
        <fullName evidence="4">G protein-coupled receptor</fullName>
    </recommendedName>
</protein>
<proteinExistence type="predicted"/>
<reference evidence="2" key="1">
    <citation type="submission" date="2023-10" db="EMBL/GenBank/DDBJ databases">
        <title>Genome assembly of Pristionchus species.</title>
        <authorList>
            <person name="Yoshida K."/>
            <person name="Sommer R.J."/>
        </authorList>
    </citation>
    <scope>NUCLEOTIDE SEQUENCE</scope>
    <source>
        <strain evidence="2">RS0144</strain>
    </source>
</reference>
<comment type="caution">
    <text evidence="2">The sequence shown here is derived from an EMBL/GenBank/DDBJ whole genome shotgun (WGS) entry which is preliminary data.</text>
</comment>
<evidence type="ECO:0008006" key="4">
    <source>
        <dbReference type="Google" id="ProtNLM"/>
    </source>
</evidence>
<dbReference type="AlphaFoldDB" id="A0AAV5TAP3"/>
<evidence type="ECO:0000313" key="3">
    <source>
        <dbReference type="Proteomes" id="UP001432027"/>
    </source>
</evidence>
<evidence type="ECO:0000256" key="1">
    <source>
        <dbReference type="SAM" id="Phobius"/>
    </source>
</evidence>
<dbReference type="Proteomes" id="UP001432027">
    <property type="component" value="Unassembled WGS sequence"/>
</dbReference>
<dbReference type="PANTHER" id="PTHR45830:SF15">
    <property type="entry name" value="SERPENTINE RECEPTOR, CLASS I"/>
    <property type="match status" value="1"/>
</dbReference>
<keyword evidence="1" id="KW-1133">Transmembrane helix</keyword>
<feature type="transmembrane region" description="Helical" evidence="1">
    <location>
        <begin position="72"/>
        <end position="94"/>
    </location>
</feature>
<name>A0AAV5TAP3_9BILA</name>
<evidence type="ECO:0000313" key="2">
    <source>
        <dbReference type="EMBL" id="GMS92621.1"/>
    </source>
</evidence>
<feature type="non-terminal residue" evidence="2">
    <location>
        <position position="103"/>
    </location>
</feature>
<dbReference type="PANTHER" id="PTHR45830">
    <property type="entry name" value="SERPENTINE RECEPTOR, CLASS I"/>
    <property type="match status" value="1"/>
</dbReference>
<dbReference type="EMBL" id="BTSX01000004">
    <property type="protein sequence ID" value="GMS92621.1"/>
    <property type="molecule type" value="Genomic_DNA"/>
</dbReference>
<keyword evidence="1" id="KW-0472">Membrane</keyword>
<feature type="non-terminal residue" evidence="2">
    <location>
        <position position="1"/>
    </location>
</feature>